<dbReference type="AlphaFoldDB" id="A0A2W4YGR3"/>
<dbReference type="InterPro" id="IPR037138">
    <property type="entry name" value="His_deacetylse_dom_sf"/>
</dbReference>
<proteinExistence type="inferred from homology"/>
<comment type="caution">
    <text evidence="3">The sequence shown here is derived from an EMBL/GenBank/DDBJ whole genome shotgun (WGS) entry which is preliminary data.</text>
</comment>
<sequence length="315" mass="33759">MHHALALADFAIIYSPDFLDHDTGSFHPENAGRLTAVVAALEGVPWADHLDWQEPTPVKQRKAVDSLIAQIHNPRYVAALREIAHTGGGHIDGDTVVSERSYAVARLAVSAWLDGVDYVLETGDSAFVLARPPGHHAVRDRGMGFCLFANAAIAAHYALEKSSINRVAILDWDVHHGNGTQALVEGNAAIAYCSLHQMPAYPGTGHSGETGLHHNVLNLPMAPGSASGDYIEAFEQKVIPFLKGFAPDLLIVSAGYDANTADPLASVNLRPQDYGTFTRQCLSVTDKILFGLEGGYDYEALSQSVMATIAARLGL</sequence>
<dbReference type="GO" id="GO:0004407">
    <property type="term" value="F:histone deacetylase activity"/>
    <property type="evidence" value="ECO:0007669"/>
    <property type="project" value="TreeGrafter"/>
</dbReference>
<evidence type="ECO:0000259" key="2">
    <source>
        <dbReference type="Pfam" id="PF00850"/>
    </source>
</evidence>
<dbReference type="SUPFAM" id="SSF52768">
    <property type="entry name" value="Arginase/deacetylase"/>
    <property type="match status" value="1"/>
</dbReference>
<accession>A0A2W4YGR3</accession>
<reference evidence="3 4" key="2">
    <citation type="submission" date="2018-06" db="EMBL/GenBank/DDBJ databases">
        <title>Metagenomic assembly of (sub)arctic Cyanobacteria and their associated microbiome from non-axenic cultures.</title>
        <authorList>
            <person name="Baurain D."/>
        </authorList>
    </citation>
    <scope>NUCLEOTIDE SEQUENCE [LARGE SCALE GENOMIC DNA]</scope>
    <source>
        <strain evidence="3">ULC041bin1</strain>
    </source>
</reference>
<comment type="similarity">
    <text evidence="1">Belongs to the histone deacetylase family.</text>
</comment>
<organism evidence="3 4">
    <name type="scientific">Shackletoniella antarctica</name>
    <dbReference type="NCBI Taxonomy" id="268115"/>
    <lineage>
        <taxon>Bacteria</taxon>
        <taxon>Bacillati</taxon>
        <taxon>Cyanobacteriota</taxon>
        <taxon>Cyanophyceae</taxon>
        <taxon>Oculatellales</taxon>
        <taxon>Oculatellaceae</taxon>
        <taxon>Shackletoniella</taxon>
    </lineage>
</organism>
<dbReference type="InterPro" id="IPR023801">
    <property type="entry name" value="His_deacetylse_dom"/>
</dbReference>
<reference evidence="4" key="1">
    <citation type="submission" date="2018-04" db="EMBL/GenBank/DDBJ databases">
        <authorList>
            <person name="Cornet L."/>
        </authorList>
    </citation>
    <scope>NUCLEOTIDE SEQUENCE [LARGE SCALE GENOMIC DNA]</scope>
</reference>
<name>A0A2W4YGR3_9CYAN</name>
<gene>
    <name evidence="3" type="ORF">DCF17_00025</name>
</gene>
<dbReference type="InterPro" id="IPR000286">
    <property type="entry name" value="HDACs"/>
</dbReference>
<evidence type="ECO:0000313" key="4">
    <source>
        <dbReference type="Proteomes" id="UP000249081"/>
    </source>
</evidence>
<dbReference type="GO" id="GO:0040029">
    <property type="term" value="P:epigenetic regulation of gene expression"/>
    <property type="evidence" value="ECO:0007669"/>
    <property type="project" value="TreeGrafter"/>
</dbReference>
<dbReference type="PRINTS" id="PR01270">
    <property type="entry name" value="HDASUPER"/>
</dbReference>
<dbReference type="Gene3D" id="3.40.800.20">
    <property type="entry name" value="Histone deacetylase domain"/>
    <property type="match status" value="1"/>
</dbReference>
<dbReference type="PANTHER" id="PTHR10625:SF10">
    <property type="entry name" value="HISTONE DEACETYLASE HDAC1"/>
    <property type="match status" value="1"/>
</dbReference>
<dbReference type="Pfam" id="PF00850">
    <property type="entry name" value="Hist_deacetyl"/>
    <property type="match status" value="1"/>
</dbReference>
<dbReference type="CDD" id="cd09992">
    <property type="entry name" value="HDAC_classII"/>
    <property type="match status" value="1"/>
</dbReference>
<dbReference type="Proteomes" id="UP000249081">
    <property type="component" value="Unassembled WGS sequence"/>
</dbReference>
<feature type="domain" description="Histone deacetylase" evidence="2">
    <location>
        <begin position="27"/>
        <end position="310"/>
    </location>
</feature>
<protein>
    <submittedName>
        <fullName evidence="3">Histone deacetylase</fullName>
    </submittedName>
</protein>
<dbReference type="EMBL" id="QBMN01000001">
    <property type="protein sequence ID" value="PZO45775.1"/>
    <property type="molecule type" value="Genomic_DNA"/>
</dbReference>
<evidence type="ECO:0000256" key="1">
    <source>
        <dbReference type="ARBA" id="ARBA00005947"/>
    </source>
</evidence>
<dbReference type="PANTHER" id="PTHR10625">
    <property type="entry name" value="HISTONE DEACETYLASE HDAC1-RELATED"/>
    <property type="match status" value="1"/>
</dbReference>
<evidence type="ECO:0000313" key="3">
    <source>
        <dbReference type="EMBL" id="PZO45775.1"/>
    </source>
</evidence>
<dbReference type="InterPro" id="IPR023696">
    <property type="entry name" value="Ureohydrolase_dom_sf"/>
</dbReference>